<dbReference type="Pfam" id="PF06605">
    <property type="entry name" value="Prophage_tail"/>
    <property type="match status" value="1"/>
</dbReference>
<evidence type="ECO:0000313" key="4">
    <source>
        <dbReference type="Proteomes" id="UP001232245"/>
    </source>
</evidence>
<gene>
    <name evidence="3" type="ORF">J2S02_004790</name>
</gene>
<dbReference type="NCBIfam" id="TIGR01665">
    <property type="entry name" value="put_anti_recept"/>
    <property type="match status" value="1"/>
</dbReference>
<feature type="coiled-coil region" evidence="1">
    <location>
        <begin position="302"/>
        <end position="344"/>
    </location>
</feature>
<evidence type="ECO:0000259" key="2">
    <source>
        <dbReference type="Pfam" id="PF06605"/>
    </source>
</evidence>
<feature type="domain" description="Tail spike" evidence="2">
    <location>
        <begin position="3"/>
        <end position="181"/>
    </location>
</feature>
<proteinExistence type="predicted"/>
<accession>A0ABT9Z852</accession>
<sequence length="1004" mass="107500">MRFRVEVKGNRIIGRYVDFLQQVGGKNGKEIELGKDLIGITRKENTDEIVTALIVLGPEKEDGTRTIVTVKDEDALQRWADKDNRHLWDVYEPEVNQDVTEERLTELGRNELKKRINSLIEYTADTASIEHIFGYEHEKVRLGDTTRIKDTSFEPALYVEARVIEVDRSISDPSAKSYVLGDFIEYSEEDIMARFRKLQGILQQKVSAGEITAIREYVDQQDQVNYEDSTRYADVVSDTAKTEAVEVAATDATQKADNAKTEAINTAATDATQKANAAESNAKSYAETKAEEAKTAAIAAVKLQIETDIATAEAELKKYSDSAAAQAEEDAKTYTNNIKTQIENAMTSHANNVAAEAETAAKNHADNVGSTVETAAKSHAEAQAKAAQTNAQNFAKNASNINSGTLNGSVVNITNLNASNIVSGNMSADFIYGGTINGTTVNIINLNAANIKSGTLDTARLATSSITADKLVIGDFTNLCENPDFEGDTVGSTPKGYADSALAKVLDISTYQNGNGSSKALGLNARNNGNSDIYGTNLIPVKAGQKFYVEAEARYLNTAGTGYGRIGFNRYDENKNMLSNWDSVASWGSTAKETTFTKKSGVYTVPHNGYIRLWISFANNAETSNVFVVDNIRVHRMATTELIVDGAITADKINVSNLAAITANLGTVTAGSIDAAKVSITNLNASNINTGTLNAARIGSKTITADKISVSSLSALSADLGTVTAGTLKAVKLEAATGTFSGRISSSSLIIDGGNYSGIIMNQLDTSNNTNVSVNITSTYTSATTLALTIDATNNNGTNNIYYGQFYIDNLDLMGSVNIHGDLNMKSKSINDVNTIYASNWLRTTGATGWFSQTYGGGIYMTDSTDVRVYNGKGFRVDGLLKAYKGADINGAVTLDTPLNALAHAALPKNNGWTDYDTVNYIGASYTKSADGFVKLRGMVTGGAVGTVIGTLPVGCRPLRIEVFPVQTSSGEGRVDVQSNGYVILRSGGTGWVSLSGIEFRAEN</sequence>
<evidence type="ECO:0000256" key="1">
    <source>
        <dbReference type="SAM" id="Coils"/>
    </source>
</evidence>
<name>A0ABT9Z852_9BACI</name>
<dbReference type="EMBL" id="JAUSTZ010000021">
    <property type="protein sequence ID" value="MDQ0228407.1"/>
    <property type="molecule type" value="Genomic_DNA"/>
</dbReference>
<reference evidence="3 4" key="1">
    <citation type="submission" date="2023-07" db="EMBL/GenBank/DDBJ databases">
        <title>Genomic Encyclopedia of Type Strains, Phase IV (KMG-IV): sequencing the most valuable type-strain genomes for metagenomic binning, comparative biology and taxonomic classification.</title>
        <authorList>
            <person name="Goeker M."/>
        </authorList>
    </citation>
    <scope>NUCLEOTIDE SEQUENCE [LARGE SCALE GENOMIC DNA]</scope>
    <source>
        <strain evidence="3 4">DSM 17723</strain>
    </source>
</reference>
<dbReference type="InterPro" id="IPR010572">
    <property type="entry name" value="Tail_dom"/>
</dbReference>
<dbReference type="InterPro" id="IPR007119">
    <property type="entry name" value="Phage_tail_spike_N"/>
</dbReference>
<comment type="caution">
    <text evidence="3">The sequence shown here is derived from an EMBL/GenBank/DDBJ whole genome shotgun (WGS) entry which is preliminary data.</text>
</comment>
<protein>
    <recommendedName>
        <fullName evidence="2">Tail spike domain-containing protein</fullName>
    </recommendedName>
</protein>
<dbReference type="Proteomes" id="UP001232245">
    <property type="component" value="Unassembled WGS sequence"/>
</dbReference>
<organism evidence="3 4">
    <name type="scientific">Metabacillus niabensis</name>
    <dbReference type="NCBI Taxonomy" id="324854"/>
    <lineage>
        <taxon>Bacteria</taxon>
        <taxon>Bacillati</taxon>
        <taxon>Bacillota</taxon>
        <taxon>Bacilli</taxon>
        <taxon>Bacillales</taxon>
        <taxon>Bacillaceae</taxon>
        <taxon>Metabacillus</taxon>
    </lineage>
</organism>
<keyword evidence="1" id="KW-0175">Coiled coil</keyword>
<evidence type="ECO:0000313" key="3">
    <source>
        <dbReference type="EMBL" id="MDQ0228407.1"/>
    </source>
</evidence>
<keyword evidence="4" id="KW-1185">Reference proteome</keyword>